<keyword evidence="2" id="KW-1185">Reference proteome</keyword>
<accession>A0ACB8RT80</accession>
<organism evidence="1 2">
    <name type="scientific">Auriscalpium vulgare</name>
    <dbReference type="NCBI Taxonomy" id="40419"/>
    <lineage>
        <taxon>Eukaryota</taxon>
        <taxon>Fungi</taxon>
        <taxon>Dikarya</taxon>
        <taxon>Basidiomycota</taxon>
        <taxon>Agaricomycotina</taxon>
        <taxon>Agaricomycetes</taxon>
        <taxon>Russulales</taxon>
        <taxon>Auriscalpiaceae</taxon>
        <taxon>Auriscalpium</taxon>
    </lineage>
</organism>
<dbReference type="Proteomes" id="UP000814033">
    <property type="component" value="Unassembled WGS sequence"/>
</dbReference>
<proteinExistence type="predicted"/>
<evidence type="ECO:0000313" key="2">
    <source>
        <dbReference type="Proteomes" id="UP000814033"/>
    </source>
</evidence>
<protein>
    <submittedName>
        <fullName evidence="1">Uncharacterized protein</fullName>
    </submittedName>
</protein>
<name>A0ACB8RT80_9AGAM</name>
<comment type="caution">
    <text evidence="1">The sequence shown here is derived from an EMBL/GenBank/DDBJ whole genome shotgun (WGS) entry which is preliminary data.</text>
</comment>
<gene>
    <name evidence="1" type="ORF">FA95DRAFT_1559844</name>
</gene>
<evidence type="ECO:0000313" key="1">
    <source>
        <dbReference type="EMBL" id="KAI0046718.1"/>
    </source>
</evidence>
<reference evidence="1" key="1">
    <citation type="submission" date="2021-02" db="EMBL/GenBank/DDBJ databases">
        <authorList>
            <consortium name="DOE Joint Genome Institute"/>
            <person name="Ahrendt S."/>
            <person name="Looney B.P."/>
            <person name="Miyauchi S."/>
            <person name="Morin E."/>
            <person name="Drula E."/>
            <person name="Courty P.E."/>
            <person name="Chicoki N."/>
            <person name="Fauchery L."/>
            <person name="Kohler A."/>
            <person name="Kuo A."/>
            <person name="Labutti K."/>
            <person name="Pangilinan J."/>
            <person name="Lipzen A."/>
            <person name="Riley R."/>
            <person name="Andreopoulos W."/>
            <person name="He G."/>
            <person name="Johnson J."/>
            <person name="Barry K.W."/>
            <person name="Grigoriev I.V."/>
            <person name="Nagy L."/>
            <person name="Hibbett D."/>
            <person name="Henrissat B."/>
            <person name="Matheny P.B."/>
            <person name="Labbe J."/>
            <person name="Martin F."/>
        </authorList>
    </citation>
    <scope>NUCLEOTIDE SEQUENCE</scope>
    <source>
        <strain evidence="1">FP105234-sp</strain>
    </source>
</reference>
<sequence>MQLAPPLLKDTSPLLTNVFSATLMSRVMINLRVENERAREHLCIVHASQTLSPMITPAAADSTFSIELAPQTDAA</sequence>
<dbReference type="EMBL" id="MU275919">
    <property type="protein sequence ID" value="KAI0046718.1"/>
    <property type="molecule type" value="Genomic_DNA"/>
</dbReference>
<reference evidence="1" key="2">
    <citation type="journal article" date="2022" name="New Phytol.">
        <title>Evolutionary transition to the ectomycorrhizal habit in the genomes of a hyperdiverse lineage of mushroom-forming fungi.</title>
        <authorList>
            <person name="Looney B."/>
            <person name="Miyauchi S."/>
            <person name="Morin E."/>
            <person name="Drula E."/>
            <person name="Courty P.E."/>
            <person name="Kohler A."/>
            <person name="Kuo A."/>
            <person name="LaButti K."/>
            <person name="Pangilinan J."/>
            <person name="Lipzen A."/>
            <person name="Riley R."/>
            <person name="Andreopoulos W."/>
            <person name="He G."/>
            <person name="Johnson J."/>
            <person name="Nolan M."/>
            <person name="Tritt A."/>
            <person name="Barry K.W."/>
            <person name="Grigoriev I.V."/>
            <person name="Nagy L.G."/>
            <person name="Hibbett D."/>
            <person name="Henrissat B."/>
            <person name="Matheny P.B."/>
            <person name="Labbe J."/>
            <person name="Martin F.M."/>
        </authorList>
    </citation>
    <scope>NUCLEOTIDE SEQUENCE</scope>
    <source>
        <strain evidence="1">FP105234-sp</strain>
    </source>
</reference>